<feature type="transmembrane region" description="Helical" evidence="1">
    <location>
        <begin position="59"/>
        <end position="77"/>
    </location>
</feature>
<organism evidence="3 4">
    <name type="scientific">Candidatus Falkowbacteria bacterium RIFOXYA2_FULL_47_19</name>
    <dbReference type="NCBI Taxonomy" id="1797994"/>
    <lineage>
        <taxon>Bacteria</taxon>
        <taxon>Candidatus Falkowiibacteriota</taxon>
    </lineage>
</organism>
<dbReference type="Pfam" id="PF18920">
    <property type="entry name" value="DUF5671"/>
    <property type="match status" value="1"/>
</dbReference>
<dbReference type="STRING" id="1797994.A2227_03695"/>
<evidence type="ECO:0000313" key="3">
    <source>
        <dbReference type="EMBL" id="OGF26356.1"/>
    </source>
</evidence>
<proteinExistence type="predicted"/>
<keyword evidence="1" id="KW-0812">Transmembrane</keyword>
<reference evidence="3 4" key="1">
    <citation type="journal article" date="2016" name="Nat. Commun.">
        <title>Thousands of microbial genomes shed light on interconnected biogeochemical processes in an aquifer system.</title>
        <authorList>
            <person name="Anantharaman K."/>
            <person name="Brown C.T."/>
            <person name="Hug L.A."/>
            <person name="Sharon I."/>
            <person name="Castelle C.J."/>
            <person name="Probst A.J."/>
            <person name="Thomas B.C."/>
            <person name="Singh A."/>
            <person name="Wilkins M.J."/>
            <person name="Karaoz U."/>
            <person name="Brodie E.L."/>
            <person name="Williams K.H."/>
            <person name="Hubbard S.S."/>
            <person name="Banfield J.F."/>
        </authorList>
    </citation>
    <scope>NUCLEOTIDE SEQUENCE [LARGE SCALE GENOMIC DNA]</scope>
</reference>
<keyword evidence="1" id="KW-0472">Membrane</keyword>
<name>A0A1F5SIG8_9BACT</name>
<dbReference type="InterPro" id="IPR043728">
    <property type="entry name" value="DUF5671"/>
</dbReference>
<dbReference type="AlphaFoldDB" id="A0A1F5SIG8"/>
<dbReference type="EMBL" id="MFGB01000016">
    <property type="protein sequence ID" value="OGF26356.1"/>
    <property type="molecule type" value="Genomic_DNA"/>
</dbReference>
<dbReference type="Proteomes" id="UP000178367">
    <property type="component" value="Unassembled WGS sequence"/>
</dbReference>
<evidence type="ECO:0000313" key="4">
    <source>
        <dbReference type="Proteomes" id="UP000178367"/>
    </source>
</evidence>
<accession>A0A1F5SIG8</accession>
<evidence type="ECO:0000259" key="2">
    <source>
        <dbReference type="Pfam" id="PF18920"/>
    </source>
</evidence>
<evidence type="ECO:0000256" key="1">
    <source>
        <dbReference type="SAM" id="Phobius"/>
    </source>
</evidence>
<feature type="transmembrane region" description="Helical" evidence="1">
    <location>
        <begin position="131"/>
        <end position="153"/>
    </location>
</feature>
<keyword evidence="1" id="KW-1133">Transmembrane helix</keyword>
<feature type="transmembrane region" description="Helical" evidence="1">
    <location>
        <begin position="165"/>
        <end position="188"/>
    </location>
</feature>
<gene>
    <name evidence="3" type="ORF">A2227_03695</name>
</gene>
<protein>
    <recommendedName>
        <fullName evidence="2">DUF5671 domain-containing protein</fullName>
    </recommendedName>
</protein>
<feature type="transmembrane region" description="Helical" evidence="1">
    <location>
        <begin position="15"/>
        <end position="39"/>
    </location>
</feature>
<feature type="transmembrane region" description="Helical" evidence="1">
    <location>
        <begin position="98"/>
        <end position="119"/>
    </location>
</feature>
<sequence>MTNANTTDNAAKFAFFYMLSLVALVFMALSTGMIIFQVINKNIMDTLHEGSGQFSSEALKFAISALIISAPVFFAASRSIYRSLFSGALNRESGIRKWLTYFILFIASVVMIGWLIFTINNFLNGELTLKFLLKAVTAIGIAVSVFTFYYYDIRRPEVIDKKDRVISVYFYGTLAIIIAAFVSALFVVESPTITRNRKLDNAILDSFNQIDQAISEYYRENSRLPEDLNVLREEYPYITDEDIRDKETGAFEFNIKGDRAYELCAVFRTSNTDESGSYEWYKERWPHEAGEQCLKQKVLYLEEEKAIPLPIR</sequence>
<comment type="caution">
    <text evidence="3">The sequence shown here is derived from an EMBL/GenBank/DDBJ whole genome shotgun (WGS) entry which is preliminary data.</text>
</comment>
<feature type="domain" description="DUF5671" evidence="2">
    <location>
        <begin position="14"/>
        <end position="146"/>
    </location>
</feature>